<feature type="compositionally biased region" description="Basic and acidic residues" evidence="1">
    <location>
        <begin position="264"/>
        <end position="273"/>
    </location>
</feature>
<dbReference type="Proteomes" id="UP000822476">
    <property type="component" value="Unassembled WGS sequence"/>
</dbReference>
<feature type="compositionally biased region" description="Basic and acidic residues" evidence="1">
    <location>
        <begin position="124"/>
        <end position="136"/>
    </location>
</feature>
<reference evidence="3" key="1">
    <citation type="submission" date="2019-07" db="EMBL/GenBank/DDBJ databases">
        <title>Annotation for the trematode Paragonimus miyazaki's.</title>
        <authorList>
            <person name="Choi Y.-J."/>
        </authorList>
    </citation>
    <scope>NUCLEOTIDE SEQUENCE</scope>
    <source>
        <strain evidence="3">Japan</strain>
    </source>
</reference>
<evidence type="ECO:0000313" key="3">
    <source>
        <dbReference type="EMBL" id="KAF7232651.1"/>
    </source>
</evidence>
<keyword evidence="2" id="KW-0472">Membrane</keyword>
<protein>
    <submittedName>
        <fullName evidence="3">Uncharacterized protein</fullName>
    </submittedName>
</protein>
<feature type="transmembrane region" description="Helical" evidence="2">
    <location>
        <begin position="31"/>
        <end position="57"/>
    </location>
</feature>
<feature type="compositionally biased region" description="Basic and acidic residues" evidence="1">
    <location>
        <begin position="149"/>
        <end position="163"/>
    </location>
</feature>
<dbReference type="OrthoDB" id="6279092at2759"/>
<evidence type="ECO:0000256" key="1">
    <source>
        <dbReference type="SAM" id="MobiDB-lite"/>
    </source>
</evidence>
<keyword evidence="2" id="KW-1133">Transmembrane helix</keyword>
<keyword evidence="2" id="KW-0812">Transmembrane</keyword>
<comment type="caution">
    <text evidence="3">The sequence shown here is derived from an EMBL/GenBank/DDBJ whole genome shotgun (WGS) entry which is preliminary data.</text>
</comment>
<feature type="compositionally biased region" description="Basic and acidic residues" evidence="1">
    <location>
        <begin position="182"/>
        <end position="197"/>
    </location>
</feature>
<dbReference type="AlphaFoldDB" id="A0A8S9Y9G5"/>
<accession>A0A8S9Y9G5</accession>
<organism evidence="3 4">
    <name type="scientific">Paragonimus skrjabini miyazakii</name>
    <dbReference type="NCBI Taxonomy" id="59628"/>
    <lineage>
        <taxon>Eukaryota</taxon>
        <taxon>Metazoa</taxon>
        <taxon>Spiralia</taxon>
        <taxon>Lophotrochozoa</taxon>
        <taxon>Platyhelminthes</taxon>
        <taxon>Trematoda</taxon>
        <taxon>Digenea</taxon>
        <taxon>Plagiorchiida</taxon>
        <taxon>Troglotremata</taxon>
        <taxon>Troglotrematidae</taxon>
        <taxon>Paragonimus</taxon>
    </lineage>
</organism>
<gene>
    <name evidence="3" type="ORF">EG68_08431</name>
</gene>
<keyword evidence="4" id="KW-1185">Reference proteome</keyword>
<feature type="compositionally biased region" description="Low complexity" evidence="1">
    <location>
        <begin position="164"/>
        <end position="180"/>
    </location>
</feature>
<evidence type="ECO:0000313" key="4">
    <source>
        <dbReference type="Proteomes" id="UP000822476"/>
    </source>
</evidence>
<sequence length="273" mass="30407">MCEVSSVGESCGSYSDLPPDWGKEELAPDEIWLLVVGILLDVVIALFFILIVAFQCAEEVQRSLRAKTGGKLPPYEKVADYLRSADNASTAKPDSLVRKSVGDIEETSVHLEEKRSTSTLGPSEEFRKAIIDTERKRGSRTRSMSPMRAGDHSRSIRSIRSERSASSQRTSRLSSVPSSSLIHERPKPLRRKPEPSRPVRRRRVRYKSGVPSSVFLPISKAKPRERLLSSSESGNSSPVGETIKLHKLRGSPVAGSSRTMPTWDPKDVKLWKR</sequence>
<name>A0A8S9Y9G5_9TREM</name>
<proteinExistence type="predicted"/>
<dbReference type="EMBL" id="JTDE01021651">
    <property type="protein sequence ID" value="KAF7232651.1"/>
    <property type="molecule type" value="Genomic_DNA"/>
</dbReference>
<evidence type="ECO:0000256" key="2">
    <source>
        <dbReference type="SAM" id="Phobius"/>
    </source>
</evidence>
<feature type="region of interest" description="Disordered" evidence="1">
    <location>
        <begin position="108"/>
        <end position="273"/>
    </location>
</feature>